<keyword evidence="2" id="KW-0732">Signal</keyword>
<sequence length="179" mass="20047">MKLFIVLLGIFFLPATMSTRCISGCACSDDTPCEYYCKNKTCRDRIELHEPCEGHDVHPRECGGSKYYDSSSMTCEHTKINGYMCAVSYACDSEYCDLELSTCQRNPDKSLKSSNRSFSVYICAPIVAVLVVTFLGILLRIYKRHTLARQATAWYPTQTPYVIGTSGHVMPFGNRAAFA</sequence>
<dbReference type="AlphaFoldDB" id="A0A817WLK3"/>
<accession>A0A817WLK3</accession>
<dbReference type="Proteomes" id="UP000663862">
    <property type="component" value="Unassembled WGS sequence"/>
</dbReference>
<evidence type="ECO:0000256" key="1">
    <source>
        <dbReference type="SAM" id="Phobius"/>
    </source>
</evidence>
<feature type="transmembrane region" description="Helical" evidence="1">
    <location>
        <begin position="118"/>
        <end position="139"/>
    </location>
</feature>
<keyword evidence="1" id="KW-1133">Transmembrane helix</keyword>
<proteinExistence type="predicted"/>
<name>A0A817WLK3_9BILA</name>
<dbReference type="EMBL" id="CAJNYU010000400">
    <property type="protein sequence ID" value="CAF3356885.1"/>
    <property type="molecule type" value="Genomic_DNA"/>
</dbReference>
<feature type="chain" id="PRO_5036232383" evidence="2">
    <location>
        <begin position="19"/>
        <end position="179"/>
    </location>
</feature>
<reference evidence="3" key="1">
    <citation type="submission" date="2021-02" db="EMBL/GenBank/DDBJ databases">
        <authorList>
            <person name="Nowell W R."/>
        </authorList>
    </citation>
    <scope>NUCLEOTIDE SEQUENCE</scope>
</reference>
<comment type="caution">
    <text evidence="3">The sequence shown here is derived from an EMBL/GenBank/DDBJ whole genome shotgun (WGS) entry which is preliminary data.</text>
</comment>
<dbReference type="EMBL" id="CAJOBQ010000991">
    <property type="protein sequence ID" value="CAF4442559.1"/>
    <property type="molecule type" value="Genomic_DNA"/>
</dbReference>
<dbReference type="Proteomes" id="UP000663869">
    <property type="component" value="Unassembled WGS sequence"/>
</dbReference>
<evidence type="ECO:0000256" key="2">
    <source>
        <dbReference type="SAM" id="SignalP"/>
    </source>
</evidence>
<evidence type="ECO:0000313" key="5">
    <source>
        <dbReference type="Proteomes" id="UP000663869"/>
    </source>
</evidence>
<evidence type="ECO:0000313" key="3">
    <source>
        <dbReference type="EMBL" id="CAF3356885.1"/>
    </source>
</evidence>
<keyword evidence="1" id="KW-0472">Membrane</keyword>
<feature type="signal peptide" evidence="2">
    <location>
        <begin position="1"/>
        <end position="18"/>
    </location>
</feature>
<organism evidence="3 5">
    <name type="scientific">Rotaria socialis</name>
    <dbReference type="NCBI Taxonomy" id="392032"/>
    <lineage>
        <taxon>Eukaryota</taxon>
        <taxon>Metazoa</taxon>
        <taxon>Spiralia</taxon>
        <taxon>Gnathifera</taxon>
        <taxon>Rotifera</taxon>
        <taxon>Eurotatoria</taxon>
        <taxon>Bdelloidea</taxon>
        <taxon>Philodinida</taxon>
        <taxon>Philodinidae</taxon>
        <taxon>Rotaria</taxon>
    </lineage>
</organism>
<protein>
    <submittedName>
        <fullName evidence="3">Uncharacterized protein</fullName>
    </submittedName>
</protein>
<keyword evidence="1" id="KW-0812">Transmembrane</keyword>
<evidence type="ECO:0000313" key="4">
    <source>
        <dbReference type="EMBL" id="CAF4442559.1"/>
    </source>
</evidence>
<gene>
    <name evidence="3" type="ORF">FME351_LOCUS5036</name>
    <name evidence="4" type="ORF">TSG867_LOCUS16318</name>
</gene>